<evidence type="ECO:0000256" key="1">
    <source>
        <dbReference type="ARBA" id="ARBA00005995"/>
    </source>
</evidence>
<comment type="similarity">
    <text evidence="1">Belongs to the flavin monoamine oxidase family.</text>
</comment>
<dbReference type="Gene3D" id="3.50.50.60">
    <property type="entry name" value="FAD/NAD(P)-binding domain"/>
    <property type="match status" value="1"/>
</dbReference>
<dbReference type="InterPro" id="IPR036188">
    <property type="entry name" value="FAD/NAD-bd_sf"/>
</dbReference>
<evidence type="ECO:0000259" key="2">
    <source>
        <dbReference type="Pfam" id="PF01593"/>
    </source>
</evidence>
<dbReference type="STRING" id="39946.B8BEX2"/>
<organism evidence="3 4">
    <name type="scientific">Oryza sativa subsp. indica</name>
    <name type="common">Rice</name>
    <dbReference type="NCBI Taxonomy" id="39946"/>
    <lineage>
        <taxon>Eukaryota</taxon>
        <taxon>Viridiplantae</taxon>
        <taxon>Streptophyta</taxon>
        <taxon>Embryophyta</taxon>
        <taxon>Tracheophyta</taxon>
        <taxon>Spermatophyta</taxon>
        <taxon>Magnoliopsida</taxon>
        <taxon>Liliopsida</taxon>
        <taxon>Poales</taxon>
        <taxon>Poaceae</taxon>
        <taxon>BOP clade</taxon>
        <taxon>Oryzoideae</taxon>
        <taxon>Oryzeae</taxon>
        <taxon>Oryzinae</taxon>
        <taxon>Oryza</taxon>
        <taxon>Oryza sativa</taxon>
    </lineage>
</organism>
<evidence type="ECO:0000313" key="4">
    <source>
        <dbReference type="Proteomes" id="UP000007015"/>
    </source>
</evidence>
<dbReference type="GO" id="GO:0046208">
    <property type="term" value="P:spermine catabolic process"/>
    <property type="evidence" value="ECO:0007669"/>
    <property type="project" value="UniProtKB-ARBA"/>
</dbReference>
<dbReference type="Proteomes" id="UP000007015">
    <property type="component" value="Chromosome 9"/>
</dbReference>
<dbReference type="HOGENOM" id="CLU_125676_0_0_1"/>
<dbReference type="Gramene" id="BGIOSGA029887-TA">
    <property type="protein sequence ID" value="BGIOSGA029887-PA"/>
    <property type="gene ID" value="BGIOSGA029887"/>
</dbReference>
<name>B8BEX2_ORYSI</name>
<dbReference type="PANTHER" id="PTHR10742">
    <property type="entry name" value="FLAVIN MONOAMINE OXIDASE"/>
    <property type="match status" value="1"/>
</dbReference>
<feature type="domain" description="Amine oxidase" evidence="2">
    <location>
        <begin position="86"/>
        <end position="176"/>
    </location>
</feature>
<dbReference type="InterPro" id="IPR002937">
    <property type="entry name" value="Amino_oxidase"/>
</dbReference>
<dbReference type="EMBL" id="CM000134">
    <property type="protein sequence ID" value="EEC84464.1"/>
    <property type="molecule type" value="Genomic_DNA"/>
</dbReference>
<dbReference type="GO" id="GO:1903602">
    <property type="term" value="P:thermospermine catabolic process"/>
    <property type="evidence" value="ECO:0007669"/>
    <property type="project" value="UniProtKB-ARBA"/>
</dbReference>
<dbReference type="Gene3D" id="3.90.660.10">
    <property type="match status" value="1"/>
</dbReference>
<dbReference type="PANTHER" id="PTHR10742:SF313">
    <property type="entry name" value="AMINE OXIDASE"/>
    <property type="match status" value="1"/>
</dbReference>
<evidence type="ECO:0000313" key="3">
    <source>
        <dbReference type="EMBL" id="EEC84464.1"/>
    </source>
</evidence>
<dbReference type="GO" id="GO:0050660">
    <property type="term" value="F:flavin adenine dinucleotide binding"/>
    <property type="evidence" value="ECO:0007669"/>
    <property type="project" value="UniProtKB-ARBA"/>
</dbReference>
<proteinExistence type="inferred from homology"/>
<reference evidence="3 4" key="1">
    <citation type="journal article" date="2005" name="PLoS Biol.">
        <title>The genomes of Oryza sativa: a history of duplications.</title>
        <authorList>
            <person name="Yu J."/>
            <person name="Wang J."/>
            <person name="Lin W."/>
            <person name="Li S."/>
            <person name="Li H."/>
            <person name="Zhou J."/>
            <person name="Ni P."/>
            <person name="Dong W."/>
            <person name="Hu S."/>
            <person name="Zeng C."/>
            <person name="Zhang J."/>
            <person name="Zhang Y."/>
            <person name="Li R."/>
            <person name="Xu Z."/>
            <person name="Li S."/>
            <person name="Li X."/>
            <person name="Zheng H."/>
            <person name="Cong L."/>
            <person name="Lin L."/>
            <person name="Yin J."/>
            <person name="Geng J."/>
            <person name="Li G."/>
            <person name="Shi J."/>
            <person name="Liu J."/>
            <person name="Lv H."/>
            <person name="Li J."/>
            <person name="Wang J."/>
            <person name="Deng Y."/>
            <person name="Ran L."/>
            <person name="Shi X."/>
            <person name="Wang X."/>
            <person name="Wu Q."/>
            <person name="Li C."/>
            <person name="Ren X."/>
            <person name="Wang J."/>
            <person name="Wang X."/>
            <person name="Li D."/>
            <person name="Liu D."/>
            <person name="Zhang X."/>
            <person name="Ji Z."/>
            <person name="Zhao W."/>
            <person name="Sun Y."/>
            <person name="Zhang Z."/>
            <person name="Bao J."/>
            <person name="Han Y."/>
            <person name="Dong L."/>
            <person name="Ji J."/>
            <person name="Chen P."/>
            <person name="Wu S."/>
            <person name="Liu J."/>
            <person name="Xiao Y."/>
            <person name="Bu D."/>
            <person name="Tan J."/>
            <person name="Yang L."/>
            <person name="Ye C."/>
            <person name="Zhang J."/>
            <person name="Xu J."/>
            <person name="Zhou Y."/>
            <person name="Yu Y."/>
            <person name="Zhang B."/>
            <person name="Zhuang S."/>
            <person name="Wei H."/>
            <person name="Liu B."/>
            <person name="Lei M."/>
            <person name="Yu H."/>
            <person name="Li Y."/>
            <person name="Xu H."/>
            <person name="Wei S."/>
            <person name="He X."/>
            <person name="Fang L."/>
            <person name="Zhang Z."/>
            <person name="Zhang Y."/>
            <person name="Huang X."/>
            <person name="Su Z."/>
            <person name="Tong W."/>
            <person name="Li J."/>
            <person name="Tong Z."/>
            <person name="Li S."/>
            <person name="Ye J."/>
            <person name="Wang L."/>
            <person name="Fang L."/>
            <person name="Lei T."/>
            <person name="Chen C."/>
            <person name="Chen H."/>
            <person name="Xu Z."/>
            <person name="Li H."/>
            <person name="Huang H."/>
            <person name="Zhang F."/>
            <person name="Xu H."/>
            <person name="Li N."/>
            <person name="Zhao C."/>
            <person name="Li S."/>
            <person name="Dong L."/>
            <person name="Huang Y."/>
            <person name="Li L."/>
            <person name="Xi Y."/>
            <person name="Qi Q."/>
            <person name="Li W."/>
            <person name="Zhang B."/>
            <person name="Hu W."/>
            <person name="Zhang Y."/>
            <person name="Tian X."/>
            <person name="Jiao Y."/>
            <person name="Liang X."/>
            <person name="Jin J."/>
            <person name="Gao L."/>
            <person name="Zheng W."/>
            <person name="Hao B."/>
            <person name="Liu S."/>
            <person name="Wang W."/>
            <person name="Yuan L."/>
            <person name="Cao M."/>
            <person name="McDermott J."/>
            <person name="Samudrala R."/>
            <person name="Wang J."/>
            <person name="Wong G.K."/>
            <person name="Yang H."/>
        </authorList>
    </citation>
    <scope>NUCLEOTIDE SEQUENCE [LARGE SCALE GENOMIC DNA]</scope>
    <source>
        <strain evidence="4">cv. 93-11</strain>
    </source>
</reference>
<gene>
    <name evidence="3" type="ORF">OsI_31097</name>
</gene>
<accession>B8BEX2</accession>
<dbReference type="Pfam" id="PF01593">
    <property type="entry name" value="Amino_oxidase"/>
    <property type="match status" value="1"/>
</dbReference>
<sequence length="231" mass="25149">MAQLPSLVAGTGRPRVIIIGAGISGTHTSTFTVGDIYVTHSILRVCLRIGEIGEIGEIGKIRKTRSGTAAIGVSLPLPRLRRWIRISAGKRLSEAGITDILILEATDHIGGRMHKQRFAGVNVEIGANWVEGVNGEKMNPIWPIVNSTLKLRNFLSDFDSLAQNVYKDGGLCDAAYVQKRIDLADEADKSGENLSATLHPSGRDDMSILSMQRLNNQYVPLPLKSLLKNKI</sequence>
<keyword evidence="4" id="KW-1185">Reference proteome</keyword>
<dbReference type="GO" id="GO:0052901">
    <property type="term" value="F:spermine oxidase activity"/>
    <property type="evidence" value="ECO:0007669"/>
    <property type="project" value="UniProtKB-ARBA"/>
</dbReference>
<dbReference type="AlphaFoldDB" id="B8BEX2"/>
<dbReference type="InterPro" id="IPR050281">
    <property type="entry name" value="Flavin_monoamine_oxidase"/>
</dbReference>
<dbReference type="SUPFAM" id="SSF51905">
    <property type="entry name" value="FAD/NAD(P)-binding domain"/>
    <property type="match status" value="1"/>
</dbReference>
<protein>
    <recommendedName>
        <fullName evidence="2">Amine oxidase domain-containing protein</fullName>
    </recommendedName>
</protein>